<accession>A0ABR4G0C9</accession>
<feature type="chain" id="PRO_5045125390" description="Secreted protein" evidence="1">
    <location>
        <begin position="27"/>
        <end position="154"/>
    </location>
</feature>
<evidence type="ECO:0000256" key="1">
    <source>
        <dbReference type="SAM" id="SignalP"/>
    </source>
</evidence>
<comment type="caution">
    <text evidence="2">The sequence shown here is derived from an EMBL/GenBank/DDBJ whole genome shotgun (WGS) entry which is preliminary data.</text>
</comment>
<gene>
    <name evidence="2" type="ORF">BJX66DRAFT_251916</name>
</gene>
<dbReference type="EMBL" id="JBFTWV010000075">
    <property type="protein sequence ID" value="KAL2788727.1"/>
    <property type="molecule type" value="Genomic_DNA"/>
</dbReference>
<evidence type="ECO:0008006" key="4">
    <source>
        <dbReference type="Google" id="ProtNLM"/>
    </source>
</evidence>
<dbReference type="Proteomes" id="UP001610563">
    <property type="component" value="Unassembled WGS sequence"/>
</dbReference>
<evidence type="ECO:0000313" key="2">
    <source>
        <dbReference type="EMBL" id="KAL2788727.1"/>
    </source>
</evidence>
<keyword evidence="3" id="KW-1185">Reference proteome</keyword>
<proteinExistence type="predicted"/>
<sequence length="154" mass="16920">MYGANSAIDMAFLALLFLSTRTLNLANDSSWITNSEMVGRNILSSIRIKLQGSTALDHPTLVTTLPAPITAPFPIVTPWRTVTFPASQQSSPIWISWPVSGPFVPFRRSGSRGCLPLYKETLGPSSVRAPIVTRQVSMITQSKLMKTPWPTFTL</sequence>
<name>A0ABR4G0C9_9EURO</name>
<feature type="signal peptide" evidence="1">
    <location>
        <begin position="1"/>
        <end position="26"/>
    </location>
</feature>
<keyword evidence="1" id="KW-0732">Signal</keyword>
<reference evidence="2 3" key="1">
    <citation type="submission" date="2024-07" db="EMBL/GenBank/DDBJ databases">
        <title>Section-level genome sequencing and comparative genomics of Aspergillus sections Usti and Cavernicolus.</title>
        <authorList>
            <consortium name="Lawrence Berkeley National Laboratory"/>
            <person name="Nybo J.L."/>
            <person name="Vesth T.C."/>
            <person name="Theobald S."/>
            <person name="Frisvad J.C."/>
            <person name="Larsen T.O."/>
            <person name="Kjaerboelling I."/>
            <person name="Rothschild-Mancinelli K."/>
            <person name="Lyhne E.K."/>
            <person name="Kogle M.E."/>
            <person name="Barry K."/>
            <person name="Clum A."/>
            <person name="Na H."/>
            <person name="Ledsgaard L."/>
            <person name="Lin J."/>
            <person name="Lipzen A."/>
            <person name="Kuo A."/>
            <person name="Riley R."/>
            <person name="Mondo S."/>
            <person name="Labutti K."/>
            <person name="Haridas S."/>
            <person name="Pangalinan J."/>
            <person name="Salamov A.A."/>
            <person name="Simmons B.A."/>
            <person name="Magnuson J.K."/>
            <person name="Chen J."/>
            <person name="Drula E."/>
            <person name="Henrissat B."/>
            <person name="Wiebenga A."/>
            <person name="Lubbers R.J."/>
            <person name="Gomes A.C."/>
            <person name="Makela M.R."/>
            <person name="Stajich J."/>
            <person name="Grigoriev I.V."/>
            <person name="Mortensen U.H."/>
            <person name="De Vries R.P."/>
            <person name="Baker S.E."/>
            <person name="Andersen M.R."/>
        </authorList>
    </citation>
    <scope>NUCLEOTIDE SEQUENCE [LARGE SCALE GENOMIC DNA]</scope>
    <source>
        <strain evidence="2 3">CBS 209.92</strain>
    </source>
</reference>
<evidence type="ECO:0000313" key="3">
    <source>
        <dbReference type="Proteomes" id="UP001610563"/>
    </source>
</evidence>
<organism evidence="2 3">
    <name type="scientific">Aspergillus keveii</name>
    <dbReference type="NCBI Taxonomy" id="714993"/>
    <lineage>
        <taxon>Eukaryota</taxon>
        <taxon>Fungi</taxon>
        <taxon>Dikarya</taxon>
        <taxon>Ascomycota</taxon>
        <taxon>Pezizomycotina</taxon>
        <taxon>Eurotiomycetes</taxon>
        <taxon>Eurotiomycetidae</taxon>
        <taxon>Eurotiales</taxon>
        <taxon>Aspergillaceae</taxon>
        <taxon>Aspergillus</taxon>
        <taxon>Aspergillus subgen. Nidulantes</taxon>
    </lineage>
</organism>
<protein>
    <recommendedName>
        <fullName evidence="4">Secreted protein</fullName>
    </recommendedName>
</protein>